<evidence type="ECO:0000256" key="9">
    <source>
        <dbReference type="ARBA" id="ARBA00023303"/>
    </source>
</evidence>
<feature type="transmembrane region" description="Helical" evidence="12">
    <location>
        <begin position="116"/>
        <end position="138"/>
    </location>
</feature>
<keyword evidence="12" id="KW-0813">Transport</keyword>
<dbReference type="GO" id="GO:0062054">
    <property type="term" value="F:fluoride channel activity"/>
    <property type="evidence" value="ECO:0007669"/>
    <property type="project" value="UniProtKB-UniRule"/>
</dbReference>
<comment type="activity regulation">
    <text evidence="12">Na(+) is not transported, but it plays an essential structural role and its presence is essential for fluoride channel function.</text>
</comment>
<feature type="transmembrane region" description="Helical" evidence="12">
    <location>
        <begin position="44"/>
        <end position="66"/>
    </location>
</feature>
<keyword evidence="8 12" id="KW-0472">Membrane</keyword>
<dbReference type="InterPro" id="IPR003691">
    <property type="entry name" value="FluC"/>
</dbReference>
<feature type="binding site" evidence="12">
    <location>
        <position position="89"/>
    </location>
    <ligand>
        <name>Na(+)</name>
        <dbReference type="ChEBI" id="CHEBI:29101"/>
        <note>structural</note>
    </ligand>
</feature>
<comment type="function">
    <text evidence="12">Fluoride-specific ion channel. Important for reducing fluoride concentration in the cell, thus reducing its toxicity.</text>
</comment>
<evidence type="ECO:0000313" key="13">
    <source>
        <dbReference type="EMBL" id="THJ31133.1"/>
    </source>
</evidence>
<keyword evidence="3" id="KW-0997">Cell inner membrane</keyword>
<dbReference type="GO" id="GO:0046872">
    <property type="term" value="F:metal ion binding"/>
    <property type="evidence" value="ECO:0007669"/>
    <property type="project" value="UniProtKB-KW"/>
</dbReference>
<dbReference type="PANTHER" id="PTHR28259:SF1">
    <property type="entry name" value="FLUORIDE EXPORT PROTEIN 1-RELATED"/>
    <property type="match status" value="1"/>
</dbReference>
<evidence type="ECO:0000256" key="10">
    <source>
        <dbReference type="ARBA" id="ARBA00035120"/>
    </source>
</evidence>
<dbReference type="Pfam" id="PF02537">
    <property type="entry name" value="CRCB"/>
    <property type="match status" value="1"/>
</dbReference>
<comment type="subcellular location">
    <subcellularLocation>
        <location evidence="1 12">Cell membrane</location>
        <topology evidence="1 12">Multi-pass membrane protein</topology>
    </subcellularLocation>
</comment>
<reference evidence="13 14" key="1">
    <citation type="submission" date="2019-04" db="EMBL/GenBank/DDBJ databases">
        <title>Lampropedia sp YIM MLB12 draf genome.</title>
        <authorList>
            <person name="Wang Y.-X."/>
        </authorList>
    </citation>
    <scope>NUCLEOTIDE SEQUENCE [LARGE SCALE GENOMIC DNA]</scope>
    <source>
        <strain evidence="13 14">YIM MLB12</strain>
    </source>
</reference>
<evidence type="ECO:0000256" key="5">
    <source>
        <dbReference type="ARBA" id="ARBA00022989"/>
    </source>
</evidence>
<protein>
    <recommendedName>
        <fullName evidence="12">Fluoride-specific ion channel FluC</fullName>
    </recommendedName>
</protein>
<dbReference type="GO" id="GO:0140114">
    <property type="term" value="P:cellular detoxification of fluoride"/>
    <property type="evidence" value="ECO:0007669"/>
    <property type="project" value="UniProtKB-UniRule"/>
</dbReference>
<feature type="transmembrane region" description="Helical" evidence="12">
    <location>
        <begin position="78"/>
        <end position="96"/>
    </location>
</feature>
<evidence type="ECO:0000313" key="14">
    <source>
        <dbReference type="Proteomes" id="UP000306236"/>
    </source>
</evidence>
<dbReference type="PANTHER" id="PTHR28259">
    <property type="entry name" value="FLUORIDE EXPORT PROTEIN 1-RELATED"/>
    <property type="match status" value="1"/>
</dbReference>
<name>A0A4S5BJN3_9BURK</name>
<evidence type="ECO:0000256" key="8">
    <source>
        <dbReference type="ARBA" id="ARBA00023136"/>
    </source>
</evidence>
<keyword evidence="9 12" id="KW-0407">Ion channel</keyword>
<keyword evidence="6 12" id="KW-0915">Sodium</keyword>
<comment type="caution">
    <text evidence="13">The sequence shown here is derived from an EMBL/GenBank/DDBJ whole genome shotgun (WGS) entry which is preliminary data.</text>
</comment>
<dbReference type="GO" id="GO:0005886">
    <property type="term" value="C:plasma membrane"/>
    <property type="evidence" value="ECO:0007669"/>
    <property type="project" value="UniProtKB-SubCell"/>
</dbReference>
<accession>A0A4S5BJN3</accession>
<keyword evidence="5 12" id="KW-1133">Transmembrane helix</keyword>
<evidence type="ECO:0000256" key="2">
    <source>
        <dbReference type="ARBA" id="ARBA00022475"/>
    </source>
</evidence>
<dbReference type="Proteomes" id="UP000306236">
    <property type="component" value="Unassembled WGS sequence"/>
</dbReference>
<dbReference type="OrthoDB" id="9806299at2"/>
<keyword evidence="12" id="KW-0479">Metal-binding</keyword>
<dbReference type="HAMAP" id="MF_00454">
    <property type="entry name" value="FluC"/>
    <property type="match status" value="1"/>
</dbReference>
<evidence type="ECO:0000256" key="6">
    <source>
        <dbReference type="ARBA" id="ARBA00023053"/>
    </source>
</evidence>
<evidence type="ECO:0000256" key="7">
    <source>
        <dbReference type="ARBA" id="ARBA00023065"/>
    </source>
</evidence>
<proteinExistence type="inferred from homology"/>
<dbReference type="AlphaFoldDB" id="A0A4S5BJN3"/>
<evidence type="ECO:0000256" key="12">
    <source>
        <dbReference type="HAMAP-Rule" id="MF_00454"/>
    </source>
</evidence>
<dbReference type="NCBIfam" id="TIGR00494">
    <property type="entry name" value="crcB"/>
    <property type="match status" value="1"/>
</dbReference>
<keyword evidence="2 12" id="KW-1003">Cell membrane</keyword>
<gene>
    <name evidence="12 13" type="primary">crcB</name>
    <name evidence="12" type="synonym">fluC</name>
    <name evidence="13" type="ORF">E8K88_15940</name>
</gene>
<feature type="binding site" evidence="12">
    <location>
        <position position="86"/>
    </location>
    <ligand>
        <name>Na(+)</name>
        <dbReference type="ChEBI" id="CHEBI:29101"/>
        <note>structural</note>
    </ligand>
</feature>
<evidence type="ECO:0000256" key="11">
    <source>
        <dbReference type="ARBA" id="ARBA00035585"/>
    </source>
</evidence>
<comment type="catalytic activity">
    <reaction evidence="11">
        <text>fluoride(in) = fluoride(out)</text>
        <dbReference type="Rhea" id="RHEA:76159"/>
        <dbReference type="ChEBI" id="CHEBI:17051"/>
    </reaction>
    <physiologicalReaction direction="left-to-right" evidence="11">
        <dbReference type="Rhea" id="RHEA:76160"/>
    </physiologicalReaction>
</comment>
<dbReference type="RefSeq" id="WP_136407672.1">
    <property type="nucleotide sequence ID" value="NZ_SSWX01000027.1"/>
</dbReference>
<organism evidence="13 14">
    <name type="scientific">Lampropedia aestuarii</name>
    <dbReference type="NCBI Taxonomy" id="2562762"/>
    <lineage>
        <taxon>Bacteria</taxon>
        <taxon>Pseudomonadati</taxon>
        <taxon>Pseudomonadota</taxon>
        <taxon>Betaproteobacteria</taxon>
        <taxon>Burkholderiales</taxon>
        <taxon>Comamonadaceae</taxon>
        <taxon>Lampropedia</taxon>
    </lineage>
</organism>
<evidence type="ECO:0000256" key="3">
    <source>
        <dbReference type="ARBA" id="ARBA00022519"/>
    </source>
</evidence>
<keyword evidence="7 12" id="KW-0406">Ion transport</keyword>
<comment type="similarity">
    <text evidence="10 12">Belongs to the fluoride channel Fluc/FEX (TC 1.A.43) family.</text>
</comment>
<evidence type="ECO:0000256" key="4">
    <source>
        <dbReference type="ARBA" id="ARBA00022692"/>
    </source>
</evidence>
<keyword evidence="14" id="KW-1185">Reference proteome</keyword>
<dbReference type="EMBL" id="SSWX01000027">
    <property type="protein sequence ID" value="THJ31133.1"/>
    <property type="molecule type" value="Genomic_DNA"/>
</dbReference>
<sequence length="140" mass="14578">MSTALSWSGVGLVAVGGAMGAVSRYALSDKVAQWALTLSPTTRFPWGTWSVNLLGCLIMGVLAGLALRHAWFDTPMRLLLMTGLMGGFTTFSSFGLETLDLVLDKHWGLALSYSISSLLLGVLAAVLGMALGAGSAGLSR</sequence>
<keyword evidence="4 12" id="KW-0812">Transmembrane</keyword>
<evidence type="ECO:0000256" key="1">
    <source>
        <dbReference type="ARBA" id="ARBA00004651"/>
    </source>
</evidence>